<comment type="caution">
    <text evidence="10">The sequence shown here is derived from an EMBL/GenBank/DDBJ whole genome shotgun (WGS) entry which is preliminary data.</text>
</comment>
<evidence type="ECO:0000256" key="5">
    <source>
        <dbReference type="ARBA" id="ARBA00022989"/>
    </source>
</evidence>
<dbReference type="PIRSF" id="PIRSF006060">
    <property type="entry name" value="AA_transporter"/>
    <property type="match status" value="1"/>
</dbReference>
<dbReference type="Pfam" id="PF00324">
    <property type="entry name" value="AA_permease"/>
    <property type="match status" value="1"/>
</dbReference>
<dbReference type="OrthoDB" id="3900342at2759"/>
<dbReference type="EMBL" id="MCGR01000013">
    <property type="protein sequence ID" value="ORY87449.1"/>
    <property type="molecule type" value="Genomic_DNA"/>
</dbReference>
<dbReference type="PROSITE" id="PS00218">
    <property type="entry name" value="AMINO_ACID_PERMEASE_1"/>
    <property type="match status" value="1"/>
</dbReference>
<feature type="transmembrane region" description="Helical" evidence="8">
    <location>
        <begin position="88"/>
        <end position="107"/>
    </location>
</feature>
<feature type="transmembrane region" description="Helical" evidence="8">
    <location>
        <begin position="288"/>
        <end position="309"/>
    </location>
</feature>
<evidence type="ECO:0000313" key="10">
    <source>
        <dbReference type="EMBL" id="ORY87449.1"/>
    </source>
</evidence>
<dbReference type="FunCoup" id="A0A1Y2FU24">
    <property type="interactions" value="172"/>
</dbReference>
<dbReference type="Proteomes" id="UP000193467">
    <property type="component" value="Unassembled WGS sequence"/>
</dbReference>
<reference evidence="10 11" key="1">
    <citation type="submission" date="2016-07" db="EMBL/GenBank/DDBJ databases">
        <title>Pervasive Adenine N6-methylation of Active Genes in Fungi.</title>
        <authorList>
            <consortium name="DOE Joint Genome Institute"/>
            <person name="Mondo S.J."/>
            <person name="Dannebaum R.O."/>
            <person name="Kuo R.C."/>
            <person name="Labutti K."/>
            <person name="Haridas S."/>
            <person name="Kuo A."/>
            <person name="Salamov A."/>
            <person name="Ahrendt S.R."/>
            <person name="Lipzen A."/>
            <person name="Sullivan W."/>
            <person name="Andreopoulos W.B."/>
            <person name="Clum A."/>
            <person name="Lindquist E."/>
            <person name="Daum C."/>
            <person name="Ramamoorthy G.K."/>
            <person name="Gryganskyi A."/>
            <person name="Culley D."/>
            <person name="Magnuson J.K."/>
            <person name="James T.Y."/>
            <person name="O'Malley M.A."/>
            <person name="Stajich J.E."/>
            <person name="Spatafora J.W."/>
            <person name="Visel A."/>
            <person name="Grigoriev I.V."/>
        </authorList>
    </citation>
    <scope>NUCLEOTIDE SEQUENCE [LARGE SCALE GENOMIC DNA]</scope>
    <source>
        <strain evidence="10 11">62-1032</strain>
    </source>
</reference>
<name>A0A1Y2FU24_9BASI</name>
<dbReference type="FunFam" id="1.20.1740.10:FF:000001">
    <property type="entry name" value="Amino acid permease"/>
    <property type="match status" value="1"/>
</dbReference>
<dbReference type="AlphaFoldDB" id="A0A1Y2FU24"/>
<feature type="transmembrane region" description="Helical" evidence="8">
    <location>
        <begin position="63"/>
        <end position="82"/>
    </location>
</feature>
<feature type="transmembrane region" description="Helical" evidence="8">
    <location>
        <begin position="386"/>
        <end position="405"/>
    </location>
</feature>
<keyword evidence="4" id="KW-0029">Amino-acid transport</keyword>
<evidence type="ECO:0000259" key="9">
    <source>
        <dbReference type="Pfam" id="PF00324"/>
    </source>
</evidence>
<proteinExistence type="predicted"/>
<evidence type="ECO:0000313" key="11">
    <source>
        <dbReference type="Proteomes" id="UP000193467"/>
    </source>
</evidence>
<keyword evidence="2" id="KW-0813">Transport</keyword>
<gene>
    <name evidence="10" type="ORF">BCR35DRAFT_277329</name>
</gene>
<evidence type="ECO:0000256" key="8">
    <source>
        <dbReference type="SAM" id="Phobius"/>
    </source>
</evidence>
<organism evidence="10 11">
    <name type="scientific">Leucosporidium creatinivorum</name>
    <dbReference type="NCBI Taxonomy" id="106004"/>
    <lineage>
        <taxon>Eukaryota</taxon>
        <taxon>Fungi</taxon>
        <taxon>Dikarya</taxon>
        <taxon>Basidiomycota</taxon>
        <taxon>Pucciniomycotina</taxon>
        <taxon>Microbotryomycetes</taxon>
        <taxon>Leucosporidiales</taxon>
        <taxon>Leucosporidium</taxon>
    </lineage>
</organism>
<evidence type="ECO:0000256" key="7">
    <source>
        <dbReference type="SAM" id="MobiDB-lite"/>
    </source>
</evidence>
<dbReference type="GO" id="GO:0015171">
    <property type="term" value="F:amino acid transmembrane transporter activity"/>
    <property type="evidence" value="ECO:0007669"/>
    <property type="project" value="TreeGrafter"/>
</dbReference>
<protein>
    <submittedName>
        <fullName evidence="10">Amino acid permease</fullName>
    </submittedName>
</protein>
<keyword evidence="11" id="KW-1185">Reference proteome</keyword>
<dbReference type="InterPro" id="IPR050524">
    <property type="entry name" value="APC_YAT"/>
</dbReference>
<feature type="transmembrane region" description="Helical" evidence="8">
    <location>
        <begin position="417"/>
        <end position="438"/>
    </location>
</feature>
<evidence type="ECO:0000256" key="3">
    <source>
        <dbReference type="ARBA" id="ARBA00022692"/>
    </source>
</evidence>
<dbReference type="PANTHER" id="PTHR43341">
    <property type="entry name" value="AMINO ACID PERMEASE"/>
    <property type="match status" value="1"/>
</dbReference>
<feature type="transmembrane region" description="Helical" evidence="8">
    <location>
        <begin position="459"/>
        <end position="481"/>
    </location>
</feature>
<feature type="compositionally biased region" description="Basic and acidic residues" evidence="7">
    <location>
        <begin position="27"/>
        <end position="36"/>
    </location>
</feature>
<evidence type="ECO:0000256" key="6">
    <source>
        <dbReference type="ARBA" id="ARBA00023136"/>
    </source>
</evidence>
<feature type="transmembrane region" description="Helical" evidence="8">
    <location>
        <begin position="493"/>
        <end position="512"/>
    </location>
</feature>
<keyword evidence="6 8" id="KW-0472">Membrane</keyword>
<dbReference type="InterPro" id="IPR004841">
    <property type="entry name" value="AA-permease/SLC12A_dom"/>
</dbReference>
<comment type="subcellular location">
    <subcellularLocation>
        <location evidence="1">Membrane</location>
        <topology evidence="1">Multi-pass membrane protein</topology>
    </subcellularLocation>
</comment>
<evidence type="ECO:0000256" key="4">
    <source>
        <dbReference type="ARBA" id="ARBA00022970"/>
    </source>
</evidence>
<feature type="transmembrane region" description="Helical" evidence="8">
    <location>
        <begin position="202"/>
        <end position="221"/>
    </location>
</feature>
<dbReference type="STRING" id="106004.A0A1Y2FU24"/>
<feature type="transmembrane region" description="Helical" evidence="8">
    <location>
        <begin position="177"/>
        <end position="196"/>
    </location>
</feature>
<evidence type="ECO:0000256" key="2">
    <source>
        <dbReference type="ARBA" id="ARBA00022448"/>
    </source>
</evidence>
<keyword evidence="5 8" id="KW-1133">Transmembrane helix</keyword>
<evidence type="ECO:0000256" key="1">
    <source>
        <dbReference type="ARBA" id="ARBA00004141"/>
    </source>
</evidence>
<dbReference type="Gene3D" id="1.20.1740.10">
    <property type="entry name" value="Amino acid/polyamine transporter I"/>
    <property type="match status" value="1"/>
</dbReference>
<feature type="transmembrane region" description="Helical" evidence="8">
    <location>
        <begin position="344"/>
        <end position="366"/>
    </location>
</feature>
<feature type="region of interest" description="Disordered" evidence="7">
    <location>
        <begin position="18"/>
        <end position="49"/>
    </location>
</feature>
<sequence length="569" mass="62584">MASTSSSSASYYKLLPSRPMASSTRRLSSELNKDDLEREEELSGEVSETGEFKPLERRLASRHLIMIAIGGIIGPGLLVGSGNALATAGPGGALIAFIVVAFIVFFTMQSLGELTTYAPVSGSFTTYAGRYIDPAVSFALGWNYWWLWITVLANEYNNVSLLIWYWPQAQALPEGGYIAIFFFVVLGFSFLGVRAYGEAEFWLTLIKVIAIFIFFIVAIIIDTGGIGSQGYIGARYWSEPGAFTDGLKGVASVFVVAATLYAGCESVGVVAGESRTPAKDVPRAIRSIFARVVFFYWGSVFFIGLLIPYNNDQLLNAANKASLSPFTIALQAAGIKVGADVMNAVIIVTVLSAGNSSLYLTSRILVGLAREGRAPRWMGHTNKRGVPWPALIFSNIFGLLALLKYAKGSGSGKVFGYLMNLSGVSTFIVWGSICISHIRFRRAFKKQGRSLDELDFKAFLYPYGAYFALGANIFLIFFQGFTTLAPFSAVDFVVAYIIIPVFLILFVGWKFYHKTRFVRLEEMDLDSDRRQVERERDEQGIIDQEVEEEEYGKKTAWGKTKAWASAVVA</sequence>
<dbReference type="PANTHER" id="PTHR43341:SF26">
    <property type="entry name" value="GENERAL AMINO ACID PERMEASE AGP3"/>
    <property type="match status" value="1"/>
</dbReference>
<dbReference type="InterPro" id="IPR004840">
    <property type="entry name" value="Amino_acid_permease_CS"/>
</dbReference>
<dbReference type="GO" id="GO:0016020">
    <property type="term" value="C:membrane"/>
    <property type="evidence" value="ECO:0007669"/>
    <property type="project" value="UniProtKB-SubCell"/>
</dbReference>
<keyword evidence="3 8" id="KW-0812">Transmembrane</keyword>
<dbReference type="InParanoid" id="A0A1Y2FU24"/>
<accession>A0A1Y2FU24</accession>
<feature type="domain" description="Amino acid permease/ SLC12A" evidence="9">
    <location>
        <begin position="63"/>
        <end position="519"/>
    </location>
</feature>